<dbReference type="STRING" id="717606.PaecuDRAFT_1185"/>
<organism evidence="2 3">
    <name type="scientific">Paenibacillus curdlanolyticus YK9</name>
    <dbReference type="NCBI Taxonomy" id="717606"/>
    <lineage>
        <taxon>Bacteria</taxon>
        <taxon>Bacillati</taxon>
        <taxon>Bacillota</taxon>
        <taxon>Bacilli</taxon>
        <taxon>Bacillales</taxon>
        <taxon>Paenibacillaceae</taxon>
        <taxon>Paenibacillus</taxon>
    </lineage>
</organism>
<feature type="transmembrane region" description="Helical" evidence="1">
    <location>
        <begin position="171"/>
        <end position="196"/>
    </location>
</feature>
<proteinExistence type="predicted"/>
<feature type="transmembrane region" description="Helical" evidence="1">
    <location>
        <begin position="51"/>
        <end position="67"/>
    </location>
</feature>
<feature type="transmembrane region" description="Helical" evidence="1">
    <location>
        <begin position="202"/>
        <end position="225"/>
    </location>
</feature>
<reference evidence="2 3" key="1">
    <citation type="submission" date="2010-07" db="EMBL/GenBank/DDBJ databases">
        <title>The draft genome of Paenibacillus curdlanolyticus YK9.</title>
        <authorList>
            <consortium name="US DOE Joint Genome Institute (JGI-PGF)"/>
            <person name="Lucas S."/>
            <person name="Copeland A."/>
            <person name="Lapidus A."/>
            <person name="Cheng J.-F."/>
            <person name="Bruce D."/>
            <person name="Goodwin L."/>
            <person name="Pitluck S."/>
            <person name="Land M.L."/>
            <person name="Hauser L."/>
            <person name="Chang Y.-J."/>
            <person name="Jeffries C."/>
            <person name="Anderson I.J."/>
            <person name="Johnson E."/>
            <person name="Loganathan U."/>
            <person name="Mulhopadhyay B."/>
            <person name="Kyrpides N."/>
            <person name="Woyke T.J."/>
        </authorList>
    </citation>
    <scope>NUCLEOTIDE SEQUENCE [LARGE SCALE GENOMIC DNA]</scope>
    <source>
        <strain evidence="2 3">YK9</strain>
    </source>
</reference>
<keyword evidence="3" id="KW-1185">Reference proteome</keyword>
<evidence type="ECO:0008006" key="4">
    <source>
        <dbReference type="Google" id="ProtNLM"/>
    </source>
</evidence>
<dbReference type="EMBL" id="AEDD01000003">
    <property type="protein sequence ID" value="EFM11579.1"/>
    <property type="molecule type" value="Genomic_DNA"/>
</dbReference>
<keyword evidence="1" id="KW-1133">Transmembrane helix</keyword>
<keyword evidence="1" id="KW-0812">Transmembrane</keyword>
<dbReference type="Pfam" id="PF05675">
    <property type="entry name" value="DUF817"/>
    <property type="match status" value="1"/>
</dbReference>
<evidence type="ECO:0000256" key="1">
    <source>
        <dbReference type="SAM" id="Phobius"/>
    </source>
</evidence>
<dbReference type="PIRSF" id="PIRSF009141">
    <property type="entry name" value="UCP009141"/>
    <property type="match status" value="1"/>
</dbReference>
<feature type="transmembrane region" description="Helical" evidence="1">
    <location>
        <begin position="117"/>
        <end position="136"/>
    </location>
</feature>
<dbReference type="InterPro" id="IPR008535">
    <property type="entry name" value="DUF817"/>
</dbReference>
<feature type="transmembrane region" description="Helical" evidence="1">
    <location>
        <begin position="142"/>
        <end position="159"/>
    </location>
</feature>
<accession>E0I6B3</accession>
<evidence type="ECO:0000313" key="3">
    <source>
        <dbReference type="Proteomes" id="UP000005387"/>
    </source>
</evidence>
<sequence>MFAVVIFGAMAVTKYMPIPFIPRYDAILLICIVMQGLLLWTKQETLDECKVIIVFHLIGLALELYKVQMGSWSYPDEGWTKIGGVPLYSGFMYSSIASYICQAWRRFDIAVSGWPPVWMGISLSVAIYANFFTHHYLFDVRYFLMLALLPVFGRSTFTYKINGQTYRMHVILSFLLIAFFIWIAENISTFMGAWAYPDQESVWRLVHLGKLGSWFLLVIISIIIITELKRFKGKEQICVT</sequence>
<keyword evidence="1" id="KW-0472">Membrane</keyword>
<feature type="transmembrane region" description="Helical" evidence="1">
    <location>
        <begin position="21"/>
        <end position="39"/>
    </location>
</feature>
<protein>
    <recommendedName>
        <fullName evidence="4">DUF817 domain-containing protein</fullName>
    </recommendedName>
</protein>
<gene>
    <name evidence="2" type="ORF">PaecuDRAFT_1185</name>
</gene>
<feature type="transmembrane region" description="Helical" evidence="1">
    <location>
        <begin position="87"/>
        <end position="105"/>
    </location>
</feature>
<dbReference type="eggNOG" id="COG3739">
    <property type="taxonomic scope" value="Bacteria"/>
</dbReference>
<dbReference type="Proteomes" id="UP000005387">
    <property type="component" value="Unassembled WGS sequence"/>
</dbReference>
<evidence type="ECO:0000313" key="2">
    <source>
        <dbReference type="EMBL" id="EFM11579.1"/>
    </source>
</evidence>
<name>E0I6B3_9BACL</name>
<dbReference type="AlphaFoldDB" id="E0I6B3"/>